<keyword evidence="4" id="KW-1185">Reference proteome</keyword>
<feature type="domain" description="Endonuclease/exonuclease/phosphatase" evidence="2">
    <location>
        <begin position="80"/>
        <end position="185"/>
    </location>
</feature>
<organism evidence="3 4">
    <name type="scientific">Austropuccinia psidii MF-1</name>
    <dbReference type="NCBI Taxonomy" id="1389203"/>
    <lineage>
        <taxon>Eukaryota</taxon>
        <taxon>Fungi</taxon>
        <taxon>Dikarya</taxon>
        <taxon>Basidiomycota</taxon>
        <taxon>Pucciniomycotina</taxon>
        <taxon>Pucciniomycetes</taxon>
        <taxon>Pucciniales</taxon>
        <taxon>Sphaerophragmiaceae</taxon>
        <taxon>Austropuccinia</taxon>
    </lineage>
</organism>
<dbReference type="SUPFAM" id="SSF56219">
    <property type="entry name" value="DNase I-like"/>
    <property type="match status" value="1"/>
</dbReference>
<name>A0A9Q3EN32_9BASI</name>
<proteinExistence type="predicted"/>
<dbReference type="GO" id="GO:0003824">
    <property type="term" value="F:catalytic activity"/>
    <property type="evidence" value="ECO:0007669"/>
    <property type="project" value="InterPro"/>
</dbReference>
<dbReference type="Gene3D" id="3.60.10.10">
    <property type="entry name" value="Endonuclease/exonuclease/phosphatase"/>
    <property type="match status" value="1"/>
</dbReference>
<evidence type="ECO:0000259" key="2">
    <source>
        <dbReference type="Pfam" id="PF14529"/>
    </source>
</evidence>
<feature type="compositionally biased region" description="Polar residues" evidence="1">
    <location>
        <begin position="207"/>
        <end position="217"/>
    </location>
</feature>
<dbReference type="InterPro" id="IPR005135">
    <property type="entry name" value="Endo/exonuclease/phosphatase"/>
</dbReference>
<dbReference type="InterPro" id="IPR036691">
    <property type="entry name" value="Endo/exonu/phosph_ase_sf"/>
</dbReference>
<evidence type="ECO:0000256" key="1">
    <source>
        <dbReference type="SAM" id="MobiDB-lite"/>
    </source>
</evidence>
<dbReference type="EMBL" id="AVOT02029934">
    <property type="protein sequence ID" value="MBW0522952.1"/>
    <property type="molecule type" value="Genomic_DNA"/>
</dbReference>
<dbReference type="OrthoDB" id="2505506at2759"/>
<reference evidence="3" key="1">
    <citation type="submission" date="2021-03" db="EMBL/GenBank/DDBJ databases">
        <title>Draft genome sequence of rust myrtle Austropuccinia psidii MF-1, a brazilian biotype.</title>
        <authorList>
            <person name="Quecine M.C."/>
            <person name="Pachon D.M.R."/>
            <person name="Bonatelli M.L."/>
            <person name="Correr F.H."/>
            <person name="Franceschini L.M."/>
            <person name="Leite T.F."/>
            <person name="Margarido G.R.A."/>
            <person name="Almeida C.A."/>
            <person name="Ferrarezi J.A."/>
            <person name="Labate C.A."/>
        </authorList>
    </citation>
    <scope>NUCLEOTIDE SEQUENCE</scope>
    <source>
        <strain evidence="3">MF-1</strain>
    </source>
</reference>
<accession>A0A9Q3EN32</accession>
<sequence>MALLLQKPWIKPYNGQAPTHLNWHRYTPQATTTTGNIKPRVCIYVNKTISTHQILSIPSDNNLLNCITINDFHPIIQRLTLLSVYNTPTSFDGLPHLQKWLNNLVNRNTPTLIMIDSNLHHCLWNPPQYKHSHPESRQLLKMCGKKGFKLISPKHIQTFFGTTGRPTTIDLTWANHVAQSLNQNQKPFLRPSTHNHEDIPIRPHSKTPINYSKKTRP</sequence>
<dbReference type="Pfam" id="PF14529">
    <property type="entry name" value="Exo_endo_phos_2"/>
    <property type="match status" value="1"/>
</dbReference>
<dbReference type="Proteomes" id="UP000765509">
    <property type="component" value="Unassembled WGS sequence"/>
</dbReference>
<evidence type="ECO:0000313" key="4">
    <source>
        <dbReference type="Proteomes" id="UP000765509"/>
    </source>
</evidence>
<dbReference type="AlphaFoldDB" id="A0A9Q3EN32"/>
<comment type="caution">
    <text evidence="3">The sequence shown here is derived from an EMBL/GenBank/DDBJ whole genome shotgun (WGS) entry which is preliminary data.</text>
</comment>
<gene>
    <name evidence="3" type="ORF">O181_062667</name>
</gene>
<feature type="region of interest" description="Disordered" evidence="1">
    <location>
        <begin position="185"/>
        <end position="217"/>
    </location>
</feature>
<protein>
    <recommendedName>
        <fullName evidence="2">Endonuclease/exonuclease/phosphatase domain-containing protein</fullName>
    </recommendedName>
</protein>
<evidence type="ECO:0000313" key="3">
    <source>
        <dbReference type="EMBL" id="MBW0522952.1"/>
    </source>
</evidence>